<dbReference type="Proteomes" id="UP000682733">
    <property type="component" value="Unassembled WGS sequence"/>
</dbReference>
<sequence>MGTNSKYPAQCKEVKDKCQQLENNWLKNDSNNARATMVQKFPSPVRPYDPMWVDSPANKPPHNNIPAFPPCPRCNGVKFETEYFTEGGRMNGDGYGAVFNYCTTCGWCKWEKWDDQ</sequence>
<evidence type="ECO:0000313" key="1">
    <source>
        <dbReference type="EMBL" id="CAF1455436.1"/>
    </source>
</evidence>
<organism evidence="1 3">
    <name type="scientific">Didymodactylos carnosus</name>
    <dbReference type="NCBI Taxonomy" id="1234261"/>
    <lineage>
        <taxon>Eukaryota</taxon>
        <taxon>Metazoa</taxon>
        <taxon>Spiralia</taxon>
        <taxon>Gnathifera</taxon>
        <taxon>Rotifera</taxon>
        <taxon>Eurotatoria</taxon>
        <taxon>Bdelloidea</taxon>
        <taxon>Philodinida</taxon>
        <taxon>Philodinidae</taxon>
        <taxon>Didymodactylos</taxon>
    </lineage>
</organism>
<dbReference type="AlphaFoldDB" id="A0A8S2FHG5"/>
<proteinExistence type="predicted"/>
<evidence type="ECO:0000313" key="2">
    <source>
        <dbReference type="EMBL" id="CAF4249551.1"/>
    </source>
</evidence>
<comment type="caution">
    <text evidence="1">The sequence shown here is derived from an EMBL/GenBank/DDBJ whole genome shotgun (WGS) entry which is preliminary data.</text>
</comment>
<dbReference type="Proteomes" id="UP000677228">
    <property type="component" value="Unassembled WGS sequence"/>
</dbReference>
<accession>A0A8S2FHG5</accession>
<protein>
    <submittedName>
        <fullName evidence="1">Uncharacterized protein</fullName>
    </submittedName>
</protein>
<reference evidence="1" key="1">
    <citation type="submission" date="2021-02" db="EMBL/GenBank/DDBJ databases">
        <authorList>
            <person name="Nowell W R."/>
        </authorList>
    </citation>
    <scope>NUCLEOTIDE SEQUENCE</scope>
</reference>
<gene>
    <name evidence="1" type="ORF">OVA965_LOCUS35013</name>
    <name evidence="2" type="ORF">TMI583_LOCUS35969</name>
</gene>
<dbReference type="EMBL" id="CAJNOK010030041">
    <property type="protein sequence ID" value="CAF1455436.1"/>
    <property type="molecule type" value="Genomic_DNA"/>
</dbReference>
<name>A0A8S2FHG5_9BILA</name>
<evidence type="ECO:0000313" key="3">
    <source>
        <dbReference type="Proteomes" id="UP000677228"/>
    </source>
</evidence>
<dbReference type="EMBL" id="CAJOBA010051896">
    <property type="protein sequence ID" value="CAF4249551.1"/>
    <property type="molecule type" value="Genomic_DNA"/>
</dbReference>